<evidence type="ECO:0000256" key="1">
    <source>
        <dbReference type="ARBA" id="ARBA00004651"/>
    </source>
</evidence>
<evidence type="ECO:0000256" key="5">
    <source>
        <dbReference type="ARBA" id="ARBA00023136"/>
    </source>
</evidence>
<evidence type="ECO:0000313" key="8">
    <source>
        <dbReference type="EMBL" id="RLV48373.1"/>
    </source>
</evidence>
<feature type="transmembrane region" description="Helical" evidence="6">
    <location>
        <begin position="498"/>
        <end position="514"/>
    </location>
</feature>
<feature type="transmembrane region" description="Helical" evidence="6">
    <location>
        <begin position="526"/>
        <end position="545"/>
    </location>
</feature>
<keyword evidence="5 6" id="KW-0472">Membrane</keyword>
<protein>
    <submittedName>
        <fullName evidence="8">MMPL family transporter</fullName>
    </submittedName>
</protein>
<feature type="transmembrane region" description="Helical" evidence="6">
    <location>
        <begin position="174"/>
        <end position="193"/>
    </location>
</feature>
<sequence length="697" mass="72179">MVRLTAWVLRHRWWVALFWAAVAVAGGVTAPTTADRLSFSFDLPGQPAFETNQAITKTFGTAGVDDPLLVVVRGGDATTSAEDLARRLQQGVPGTRVVTAADASHLTTADGRASVVVVYPRVSGGPEPYAATQPRLEKVVTAARSEGVDARLTGFELLSEGGSSGGSRSVLAEVVLGAAGALVVLVLVFASLLAGVPLLVAAVSILGTFLALLGLTVLTDVSAVVEYLVALVGLGVAIDYSLLVVTRWREERSAGLDNDEAVAAAMATAGRSVLFSGVTVAVSLAALVLVPLPFLRSIGLGGLLIPLLSVATTLTLVPVLLSAVGPALTWPRRQATVGPSRFWGRVAAGVLRARWLTIAGCVVVLLVLAAPVLGLRLGSAQLSGVIGDSASARAVSAAVSGGVPVGVVRPVQVLTEGSAVALATRLREVDGVAAVAAPTTWSEGDQRLLQVYLRADPASSAGRAALDRVRSTASRLDARVGGSPAEDADFVTAVYDDIGWVVLAVVVVTFLLLARALRSLWLPVKALVLNALSIAAAYGITVWIWQGGHGTDLLFGQPAAGAVTTWVPIAAFAFLFGLSMDYEVFILSRMRESYDRHGDTPRAVVDGIAHTGRLVTSAALILFLAFIALSTVPSVDVKILATALALGILIDAVVVRSLLAPALVGVLGRANWTMPRWLRAVLRARPVPEPGHAAGPE</sequence>
<dbReference type="Gene3D" id="1.20.1640.10">
    <property type="entry name" value="Multidrug efflux transporter AcrB transmembrane domain"/>
    <property type="match status" value="2"/>
</dbReference>
<organism evidence="8 9">
    <name type="scientific">Nocardioides mangrovicus</name>
    <dbReference type="NCBI Taxonomy" id="2478913"/>
    <lineage>
        <taxon>Bacteria</taxon>
        <taxon>Bacillati</taxon>
        <taxon>Actinomycetota</taxon>
        <taxon>Actinomycetes</taxon>
        <taxon>Propionibacteriales</taxon>
        <taxon>Nocardioidaceae</taxon>
        <taxon>Nocardioides</taxon>
    </lineage>
</organism>
<dbReference type="GO" id="GO:0005886">
    <property type="term" value="C:plasma membrane"/>
    <property type="evidence" value="ECO:0007669"/>
    <property type="project" value="UniProtKB-SubCell"/>
</dbReference>
<evidence type="ECO:0000256" key="4">
    <source>
        <dbReference type="ARBA" id="ARBA00022989"/>
    </source>
</evidence>
<comment type="caution">
    <text evidence="8">The sequence shown here is derived from an EMBL/GenBank/DDBJ whole genome shotgun (WGS) entry which is preliminary data.</text>
</comment>
<comment type="subcellular location">
    <subcellularLocation>
        <location evidence="1">Cell membrane</location>
        <topology evidence="1">Multi-pass membrane protein</topology>
    </subcellularLocation>
</comment>
<keyword evidence="9" id="KW-1185">Reference proteome</keyword>
<feature type="transmembrane region" description="Helical" evidence="6">
    <location>
        <begin position="224"/>
        <end position="245"/>
    </location>
</feature>
<dbReference type="InterPro" id="IPR000731">
    <property type="entry name" value="SSD"/>
</dbReference>
<dbReference type="Pfam" id="PF03176">
    <property type="entry name" value="MMPL"/>
    <property type="match status" value="2"/>
</dbReference>
<feature type="transmembrane region" description="Helical" evidence="6">
    <location>
        <begin position="273"/>
        <end position="294"/>
    </location>
</feature>
<feature type="transmembrane region" description="Helical" evidence="6">
    <location>
        <begin position="198"/>
        <end position="218"/>
    </location>
</feature>
<name>A0A3L8P0P6_9ACTN</name>
<proteinExistence type="predicted"/>
<evidence type="ECO:0000313" key="9">
    <source>
        <dbReference type="Proteomes" id="UP000281708"/>
    </source>
</evidence>
<feature type="transmembrane region" description="Helical" evidence="6">
    <location>
        <begin position="614"/>
        <end position="633"/>
    </location>
</feature>
<feature type="transmembrane region" description="Helical" evidence="6">
    <location>
        <begin position="300"/>
        <end position="324"/>
    </location>
</feature>
<evidence type="ECO:0000256" key="2">
    <source>
        <dbReference type="ARBA" id="ARBA00022475"/>
    </source>
</evidence>
<dbReference type="PROSITE" id="PS50156">
    <property type="entry name" value="SSD"/>
    <property type="match status" value="1"/>
</dbReference>
<dbReference type="AlphaFoldDB" id="A0A3L8P0P6"/>
<feature type="transmembrane region" description="Helical" evidence="6">
    <location>
        <begin position="355"/>
        <end position="375"/>
    </location>
</feature>
<evidence type="ECO:0000256" key="6">
    <source>
        <dbReference type="SAM" id="Phobius"/>
    </source>
</evidence>
<reference evidence="8 9" key="1">
    <citation type="submission" date="2018-10" db="EMBL/GenBank/DDBJ databases">
        <title>Marmoricola sp. 4Q3S-7 whole genome shotgun sequence.</title>
        <authorList>
            <person name="Li F."/>
        </authorList>
    </citation>
    <scope>NUCLEOTIDE SEQUENCE [LARGE SCALE GENOMIC DNA]</scope>
    <source>
        <strain evidence="8 9">4Q3S-7</strain>
    </source>
</reference>
<dbReference type="EMBL" id="RDBE01000010">
    <property type="protein sequence ID" value="RLV48373.1"/>
    <property type="molecule type" value="Genomic_DNA"/>
</dbReference>
<dbReference type="PANTHER" id="PTHR33406:SF13">
    <property type="entry name" value="MEMBRANE PROTEIN YDFJ"/>
    <property type="match status" value="1"/>
</dbReference>
<dbReference type="SUPFAM" id="SSF82866">
    <property type="entry name" value="Multidrug efflux transporter AcrB transmembrane domain"/>
    <property type="match status" value="2"/>
</dbReference>
<feature type="transmembrane region" description="Helical" evidence="6">
    <location>
        <begin position="565"/>
        <end position="587"/>
    </location>
</feature>
<keyword evidence="2" id="KW-1003">Cell membrane</keyword>
<dbReference type="InterPro" id="IPR050545">
    <property type="entry name" value="Mycobact_MmpL"/>
</dbReference>
<feature type="domain" description="SSD" evidence="7">
    <location>
        <begin position="193"/>
        <end position="323"/>
    </location>
</feature>
<gene>
    <name evidence="8" type="ORF">D9V37_16465</name>
</gene>
<feature type="transmembrane region" description="Helical" evidence="6">
    <location>
        <begin position="639"/>
        <end position="667"/>
    </location>
</feature>
<evidence type="ECO:0000256" key="3">
    <source>
        <dbReference type="ARBA" id="ARBA00022692"/>
    </source>
</evidence>
<keyword evidence="3 6" id="KW-0812">Transmembrane</keyword>
<dbReference type="InterPro" id="IPR004869">
    <property type="entry name" value="MMPL_dom"/>
</dbReference>
<dbReference type="Proteomes" id="UP000281708">
    <property type="component" value="Unassembled WGS sequence"/>
</dbReference>
<dbReference type="OrthoDB" id="7051771at2"/>
<dbReference type="PANTHER" id="PTHR33406">
    <property type="entry name" value="MEMBRANE PROTEIN MJ1562-RELATED"/>
    <property type="match status" value="1"/>
</dbReference>
<evidence type="ECO:0000259" key="7">
    <source>
        <dbReference type="PROSITE" id="PS50156"/>
    </source>
</evidence>
<accession>A0A3L8P0P6</accession>
<keyword evidence="4 6" id="KW-1133">Transmembrane helix</keyword>